<dbReference type="PANTHER" id="PTHR34582:SF6">
    <property type="entry name" value="UPF0702 TRANSMEMBRANE PROTEIN YCAP"/>
    <property type="match status" value="1"/>
</dbReference>
<dbReference type="Proteomes" id="UP001179121">
    <property type="component" value="Chromosome"/>
</dbReference>
<reference evidence="9" key="1">
    <citation type="submission" date="2022-10" db="EMBL/GenBank/DDBJ databases">
        <authorList>
            <person name="Koch H."/>
        </authorList>
    </citation>
    <scope>NUCLEOTIDE SEQUENCE</scope>
    <source>
        <strain evidence="9">DNF</strain>
    </source>
</reference>
<dbReference type="EMBL" id="OX365700">
    <property type="protein sequence ID" value="CAI4032806.1"/>
    <property type="molecule type" value="Genomic_DNA"/>
</dbReference>
<name>A0AA86T6Z5_9BACT</name>
<dbReference type="Gene3D" id="3.30.240.20">
    <property type="entry name" value="bsu07140 like domains"/>
    <property type="match status" value="1"/>
</dbReference>
<feature type="transmembrane region" description="Helical" evidence="7">
    <location>
        <begin position="55"/>
        <end position="75"/>
    </location>
</feature>
<evidence type="ECO:0000256" key="5">
    <source>
        <dbReference type="ARBA" id="ARBA00022989"/>
    </source>
</evidence>
<proteinExistence type="inferred from homology"/>
<keyword evidence="5 7" id="KW-1133">Transmembrane helix</keyword>
<protein>
    <recommendedName>
        <fullName evidence="8">YetF C-terminal domain-containing protein</fullName>
    </recommendedName>
</protein>
<evidence type="ECO:0000259" key="8">
    <source>
        <dbReference type="Pfam" id="PF04239"/>
    </source>
</evidence>
<dbReference type="GO" id="GO:0005886">
    <property type="term" value="C:plasma membrane"/>
    <property type="evidence" value="ECO:0007669"/>
    <property type="project" value="UniProtKB-SubCell"/>
</dbReference>
<evidence type="ECO:0000313" key="9">
    <source>
        <dbReference type="EMBL" id="CAI4032806.1"/>
    </source>
</evidence>
<dbReference type="PANTHER" id="PTHR34582">
    <property type="entry name" value="UPF0702 TRANSMEMBRANE PROTEIN YCAP"/>
    <property type="match status" value="1"/>
</dbReference>
<keyword evidence="10" id="KW-1185">Reference proteome</keyword>
<evidence type="ECO:0000256" key="3">
    <source>
        <dbReference type="ARBA" id="ARBA00022475"/>
    </source>
</evidence>
<dbReference type="Pfam" id="PF04239">
    <property type="entry name" value="DUF421"/>
    <property type="match status" value="1"/>
</dbReference>
<accession>A0AA86T6Z5</accession>
<evidence type="ECO:0000313" key="10">
    <source>
        <dbReference type="Proteomes" id="UP001179121"/>
    </source>
</evidence>
<dbReference type="RefSeq" id="WP_289269516.1">
    <property type="nucleotide sequence ID" value="NZ_OX365700.1"/>
</dbReference>
<keyword evidence="4 7" id="KW-0812">Transmembrane</keyword>
<evidence type="ECO:0000256" key="4">
    <source>
        <dbReference type="ARBA" id="ARBA00022692"/>
    </source>
</evidence>
<dbReference type="AlphaFoldDB" id="A0AA86T6Z5"/>
<keyword evidence="6 7" id="KW-0472">Membrane</keyword>
<evidence type="ECO:0000256" key="1">
    <source>
        <dbReference type="ARBA" id="ARBA00004651"/>
    </source>
</evidence>
<dbReference type="InterPro" id="IPR007353">
    <property type="entry name" value="DUF421"/>
</dbReference>
<evidence type="ECO:0000256" key="7">
    <source>
        <dbReference type="SAM" id="Phobius"/>
    </source>
</evidence>
<comment type="subcellular location">
    <subcellularLocation>
        <location evidence="1">Cell membrane</location>
        <topology evidence="1">Multi-pass membrane protein</topology>
    </subcellularLocation>
</comment>
<feature type="domain" description="YetF C-terminal" evidence="8">
    <location>
        <begin position="78"/>
        <end position="148"/>
    </location>
</feature>
<dbReference type="KEGG" id="nti:DNFV4_03236"/>
<sequence length="150" mass="16828">MDAIIRALVVYVVLLIVFRLAGRRTLSDMTSFDFVLLLIISEATQNAMLGNDYSITNGILVIITLVGLDILLTNWKHRSAFIERWLDGLPMVIVEHGRPLKTLMDRARLDEEDILAAARKSQGLERMEQIKYAVLEVGGGISIIPHKQAE</sequence>
<dbReference type="InterPro" id="IPR023090">
    <property type="entry name" value="UPF0702_alpha/beta_dom_sf"/>
</dbReference>
<evidence type="ECO:0000256" key="6">
    <source>
        <dbReference type="ARBA" id="ARBA00023136"/>
    </source>
</evidence>
<gene>
    <name evidence="9" type="ORF">DNFV4_03236</name>
</gene>
<keyword evidence="3" id="KW-1003">Cell membrane</keyword>
<evidence type="ECO:0000256" key="2">
    <source>
        <dbReference type="ARBA" id="ARBA00006448"/>
    </source>
</evidence>
<comment type="similarity">
    <text evidence="2">Belongs to the UPF0702 family.</text>
</comment>
<organism evidence="9 10">
    <name type="scientific">Nitrospira tepida</name>
    <dbReference type="NCBI Taxonomy" id="2973512"/>
    <lineage>
        <taxon>Bacteria</taxon>
        <taxon>Pseudomonadati</taxon>
        <taxon>Nitrospirota</taxon>
        <taxon>Nitrospiria</taxon>
        <taxon>Nitrospirales</taxon>
        <taxon>Nitrospiraceae</taxon>
        <taxon>Nitrospira</taxon>
    </lineage>
</organism>